<protein>
    <recommendedName>
        <fullName evidence="2">Rubredoxin-like domain-containing protein</fullName>
    </recommendedName>
</protein>
<name>A0A0F9TA99_9ZZZZ</name>
<proteinExistence type="predicted"/>
<comment type="caution">
    <text evidence="1">The sequence shown here is derived from an EMBL/GenBank/DDBJ whole genome shotgun (WGS) entry which is preliminary data.</text>
</comment>
<reference evidence="1" key="1">
    <citation type="journal article" date="2015" name="Nature">
        <title>Complex archaea that bridge the gap between prokaryotes and eukaryotes.</title>
        <authorList>
            <person name="Spang A."/>
            <person name="Saw J.H."/>
            <person name="Jorgensen S.L."/>
            <person name="Zaremba-Niedzwiedzka K."/>
            <person name="Martijn J."/>
            <person name="Lind A.E."/>
            <person name="van Eijk R."/>
            <person name="Schleper C."/>
            <person name="Guy L."/>
            <person name="Ettema T.J."/>
        </authorList>
    </citation>
    <scope>NUCLEOTIDE SEQUENCE</scope>
</reference>
<evidence type="ECO:0000313" key="1">
    <source>
        <dbReference type="EMBL" id="KKN71852.1"/>
    </source>
</evidence>
<dbReference type="EMBL" id="LAZR01000375">
    <property type="protein sequence ID" value="KKN71852.1"/>
    <property type="molecule type" value="Genomic_DNA"/>
</dbReference>
<dbReference type="AlphaFoldDB" id="A0A0F9TA99"/>
<organism evidence="1">
    <name type="scientific">marine sediment metagenome</name>
    <dbReference type="NCBI Taxonomy" id="412755"/>
    <lineage>
        <taxon>unclassified sequences</taxon>
        <taxon>metagenomes</taxon>
        <taxon>ecological metagenomes</taxon>
    </lineage>
</organism>
<gene>
    <name evidence="1" type="ORF">LCGC14_0417060</name>
</gene>
<accession>A0A0F9TA99</accession>
<evidence type="ECO:0008006" key="2">
    <source>
        <dbReference type="Google" id="ProtNLM"/>
    </source>
</evidence>
<sequence>MDNEAVQQTYSLNCVECGEVYQSPDGFPEPQLCPQCLEPKPSEDGLLTNKERVTIGTRGGTSFYAWGNEEITTLLEAQRDLTTSIKDPHIKQLKMCIGDLKRQLRELEQECQQGVDGIKRGIEELLVGHPMSLTFWLEWQDFWKVELER</sequence>